<dbReference type="OrthoDB" id="4427599at2"/>
<evidence type="ECO:0000313" key="4">
    <source>
        <dbReference type="EMBL" id="EFK55574.1"/>
    </source>
</evidence>
<keyword evidence="5" id="KW-1185">Reference proteome</keyword>
<dbReference type="Pfam" id="PF13399">
    <property type="entry name" value="LytR_C"/>
    <property type="match status" value="1"/>
</dbReference>
<dbReference type="EMBL" id="ACLJ02000001">
    <property type="protein sequence ID" value="EFK55574.1"/>
    <property type="molecule type" value="Genomic_DNA"/>
</dbReference>
<feature type="region of interest" description="Disordered" evidence="1">
    <location>
        <begin position="38"/>
        <end position="70"/>
    </location>
</feature>
<keyword evidence="2" id="KW-1133">Transmembrane helix</keyword>
<dbReference type="eggNOG" id="ENOG50330SA">
    <property type="taxonomic scope" value="Bacteria"/>
</dbReference>
<dbReference type="HOGENOM" id="CLU_709240_0_0_11"/>
<dbReference type="InterPro" id="IPR027381">
    <property type="entry name" value="LytR/CpsA/Psr_C"/>
</dbReference>
<organism evidence="4 5">
    <name type="scientific">Corynebacterium genitalium ATCC 33030</name>
    <dbReference type="NCBI Taxonomy" id="585529"/>
    <lineage>
        <taxon>Bacteria</taxon>
        <taxon>Bacillati</taxon>
        <taxon>Actinomycetota</taxon>
        <taxon>Actinomycetes</taxon>
        <taxon>Mycobacteriales</taxon>
        <taxon>Corynebacteriaceae</taxon>
        <taxon>Corynebacterium</taxon>
    </lineage>
</organism>
<keyword evidence="2" id="KW-0812">Transmembrane</keyword>
<dbReference type="RefSeq" id="WP_005288415.1">
    <property type="nucleotide sequence ID" value="NZ_CM000961.1"/>
</dbReference>
<accession>D7W9V7</accession>
<keyword evidence="2" id="KW-0472">Membrane</keyword>
<feature type="domain" description="LytR/CpsA/Psr regulator C-terminal" evidence="3">
    <location>
        <begin position="293"/>
        <end position="384"/>
    </location>
</feature>
<comment type="caution">
    <text evidence="4">The sequence shown here is derived from an EMBL/GenBank/DDBJ whole genome shotgun (WGS) entry which is preliminary data.</text>
</comment>
<feature type="compositionally biased region" description="Polar residues" evidence="1">
    <location>
        <begin position="221"/>
        <end position="240"/>
    </location>
</feature>
<name>D7W9V7_9CORY</name>
<reference evidence="4" key="1">
    <citation type="submission" date="2010-06" db="EMBL/GenBank/DDBJ databases">
        <authorList>
            <person name="Muzny D."/>
            <person name="Qin X."/>
            <person name="Buhay C."/>
            <person name="Dugan-Rocha S."/>
            <person name="Ding Y."/>
            <person name="Chen G."/>
            <person name="Hawes A."/>
            <person name="Holder M."/>
            <person name="Jhangiani S."/>
            <person name="Johnson A."/>
            <person name="Khan Z."/>
            <person name="Li Z."/>
            <person name="Liu W."/>
            <person name="Liu X."/>
            <person name="Perez L."/>
            <person name="Shen H."/>
            <person name="Wang Q."/>
            <person name="Watt J."/>
            <person name="Xi L."/>
            <person name="Xin Y."/>
            <person name="Zhou J."/>
            <person name="Deng J."/>
            <person name="Jiang H."/>
            <person name="Liu Y."/>
            <person name="Qu J."/>
            <person name="Song X.-Z."/>
            <person name="Zhang L."/>
            <person name="Villasana D."/>
            <person name="Johnson A."/>
            <person name="Liu J."/>
            <person name="Liyanage D."/>
            <person name="Lorensuhewa L."/>
            <person name="Robinson T."/>
            <person name="Song A."/>
            <person name="Song B.-B."/>
            <person name="Dinh H."/>
            <person name="Thornton R."/>
            <person name="Coyle M."/>
            <person name="Francisco L."/>
            <person name="Jackson L."/>
            <person name="Javaid M."/>
            <person name="Korchina V."/>
            <person name="Kovar C."/>
            <person name="Mata R."/>
            <person name="Mathew T."/>
            <person name="Ngo R."/>
            <person name="Nguyen L."/>
            <person name="Nguyen N."/>
            <person name="Okwuonu G."/>
            <person name="Ongeri F."/>
            <person name="Pham C."/>
            <person name="Simmons D."/>
            <person name="Wilczek-Boney K."/>
            <person name="Hale W."/>
            <person name="Jakkamsetti A."/>
            <person name="Pham P."/>
            <person name="Ruth R."/>
            <person name="San Lucas F."/>
            <person name="Warren J."/>
            <person name="Zhang J."/>
            <person name="Zhao Z."/>
            <person name="Zhou C."/>
            <person name="Zhu D."/>
            <person name="Lee S."/>
            <person name="Bess C."/>
            <person name="Blankenburg K."/>
            <person name="Forbes L."/>
            <person name="Fu Q."/>
            <person name="Gubbala S."/>
            <person name="Hirani K."/>
            <person name="Jayaseelan J.C."/>
            <person name="Lara F."/>
            <person name="Munidasa M."/>
            <person name="Palculict T."/>
            <person name="Patil S."/>
            <person name="Pu L.-L."/>
            <person name="Saada N."/>
            <person name="Tang L."/>
            <person name="Weissenberger G."/>
            <person name="Zhu Y."/>
            <person name="Hemphill L."/>
            <person name="Shang Y."/>
            <person name="Youmans B."/>
            <person name="Ayvaz T."/>
            <person name="Ross M."/>
            <person name="Santibanez J."/>
            <person name="Aqrawi P."/>
            <person name="Gross S."/>
            <person name="Joshi V."/>
            <person name="Fowler G."/>
            <person name="Nazareth L."/>
            <person name="Reid J."/>
            <person name="Worley K."/>
            <person name="Petrosino J."/>
            <person name="Highlander S."/>
            <person name="Gibbs R."/>
        </authorList>
    </citation>
    <scope>NUCLEOTIDE SEQUENCE [LARGE SCALE GENOMIC DNA]</scope>
    <source>
        <strain evidence="4">ATCC 33030</strain>
    </source>
</reference>
<feature type="compositionally biased region" description="Polar residues" evidence="1">
    <location>
        <begin position="253"/>
        <end position="272"/>
    </location>
</feature>
<gene>
    <name evidence="4" type="ORF">HMPREF0291_10832</name>
</gene>
<evidence type="ECO:0000256" key="2">
    <source>
        <dbReference type="SAM" id="Phobius"/>
    </source>
</evidence>
<dbReference type="Proteomes" id="UP000004208">
    <property type="component" value="Unassembled WGS sequence"/>
</dbReference>
<sequence length="389" mass="40809">MTNVNSGKPGTFDRSSHLYSDRYDEISDGSFGEAYEEYYDTPLEPDAPATPAERASSGGRHRRRDEDDYDFGASAGAVSAAGAAGTVGAAGASAYTGGDLHTRDAAYGDTVYSDRGYGGRDYVDDYSNGEFAEAEYPEEEYADGYPADEYVDQYEDAYDDRTVMVPAVRASRSERAGSSAVAAGSVPKRGLAMILIAVAALLGLWGLYAMMQKDNSGDVAQEQTPEQVQNANGQNSSNVPSGHDGNELDPAAQNDSRQNASNDSAQTNQADNRTPEGAAPAASGQAMTAENETINVYNNSTVPNLAAEVSDQLKGQGVQVGEVGNIGEQQAVLEQNTVFFDPATPGAEERARVLADRVGGVAKANDPTVPSEANNPGSLTLVLTGPVNL</sequence>
<protein>
    <recommendedName>
        <fullName evidence="3">LytR/CpsA/Psr regulator C-terminal domain-containing protein</fullName>
    </recommendedName>
</protein>
<dbReference type="AlphaFoldDB" id="D7W9V7"/>
<feature type="transmembrane region" description="Helical" evidence="2">
    <location>
        <begin position="191"/>
        <end position="211"/>
    </location>
</feature>
<evidence type="ECO:0000256" key="1">
    <source>
        <dbReference type="SAM" id="MobiDB-lite"/>
    </source>
</evidence>
<dbReference type="Gene3D" id="3.30.70.2390">
    <property type="match status" value="1"/>
</dbReference>
<evidence type="ECO:0000313" key="5">
    <source>
        <dbReference type="Proteomes" id="UP000004208"/>
    </source>
</evidence>
<proteinExistence type="predicted"/>
<feature type="region of interest" description="Disordered" evidence="1">
    <location>
        <begin position="218"/>
        <end position="287"/>
    </location>
</feature>
<evidence type="ECO:0000259" key="3">
    <source>
        <dbReference type="Pfam" id="PF13399"/>
    </source>
</evidence>